<dbReference type="KEGG" id="bgok:Pr1d_33040"/>
<proteinExistence type="predicted"/>
<organism evidence="1 2">
    <name type="scientific">Bythopirellula goksoeyrii</name>
    <dbReference type="NCBI Taxonomy" id="1400387"/>
    <lineage>
        <taxon>Bacteria</taxon>
        <taxon>Pseudomonadati</taxon>
        <taxon>Planctomycetota</taxon>
        <taxon>Planctomycetia</taxon>
        <taxon>Pirellulales</taxon>
        <taxon>Lacipirellulaceae</taxon>
        <taxon>Bythopirellula</taxon>
    </lineage>
</organism>
<dbReference type="AlphaFoldDB" id="A0A5B9QEH6"/>
<accession>A0A5B9QEH6</accession>
<evidence type="ECO:0000313" key="1">
    <source>
        <dbReference type="EMBL" id="QEG35995.1"/>
    </source>
</evidence>
<name>A0A5B9QEH6_9BACT</name>
<evidence type="ECO:0000313" key="2">
    <source>
        <dbReference type="Proteomes" id="UP000323917"/>
    </source>
</evidence>
<dbReference type="EMBL" id="CP042913">
    <property type="protein sequence ID" value="QEG35995.1"/>
    <property type="molecule type" value="Genomic_DNA"/>
</dbReference>
<sequence>MSRKLEAVLLFQQAQNGIAKKIPHSLSNDFSVIGPADAAKRINGDLTAGKSRCRKINKRQIL</sequence>
<gene>
    <name evidence="1" type="ORF">Pr1d_33040</name>
</gene>
<keyword evidence="2" id="KW-1185">Reference proteome</keyword>
<dbReference type="Proteomes" id="UP000323917">
    <property type="component" value="Chromosome"/>
</dbReference>
<reference evidence="1 2" key="1">
    <citation type="submission" date="2019-08" db="EMBL/GenBank/DDBJ databases">
        <title>Deep-cultivation of Planctomycetes and their phenomic and genomic characterization uncovers novel biology.</title>
        <authorList>
            <person name="Wiegand S."/>
            <person name="Jogler M."/>
            <person name="Boedeker C."/>
            <person name="Pinto D."/>
            <person name="Vollmers J."/>
            <person name="Rivas-Marin E."/>
            <person name="Kohn T."/>
            <person name="Peeters S.H."/>
            <person name="Heuer A."/>
            <person name="Rast P."/>
            <person name="Oberbeckmann S."/>
            <person name="Bunk B."/>
            <person name="Jeske O."/>
            <person name="Meyerdierks A."/>
            <person name="Storesund J.E."/>
            <person name="Kallscheuer N."/>
            <person name="Luecker S."/>
            <person name="Lage O.M."/>
            <person name="Pohl T."/>
            <person name="Merkel B.J."/>
            <person name="Hornburger P."/>
            <person name="Mueller R.-W."/>
            <person name="Bruemmer F."/>
            <person name="Labrenz M."/>
            <person name="Spormann A.M."/>
            <person name="Op den Camp H."/>
            <person name="Overmann J."/>
            <person name="Amann R."/>
            <person name="Jetten M.S.M."/>
            <person name="Mascher T."/>
            <person name="Medema M.H."/>
            <person name="Devos D.P."/>
            <person name="Kaster A.-K."/>
            <person name="Ovreas L."/>
            <person name="Rohde M."/>
            <person name="Galperin M.Y."/>
            <person name="Jogler C."/>
        </authorList>
    </citation>
    <scope>NUCLEOTIDE SEQUENCE [LARGE SCALE GENOMIC DNA]</scope>
    <source>
        <strain evidence="1 2">Pr1d</strain>
    </source>
</reference>
<protein>
    <submittedName>
        <fullName evidence="1">Uncharacterized protein</fullName>
    </submittedName>
</protein>